<gene>
    <name evidence="2" type="ORF">FHR19_001807</name>
</gene>
<evidence type="ECO:0000313" key="2">
    <source>
        <dbReference type="EMBL" id="MBB5698462.1"/>
    </source>
</evidence>
<accession>A0A7W9AQ04</accession>
<dbReference type="Proteomes" id="UP000557739">
    <property type="component" value="Unassembled WGS sequence"/>
</dbReference>
<protein>
    <recommendedName>
        <fullName evidence="1">BioF2-like acetyltransferase domain-containing protein</fullName>
    </recommendedName>
</protein>
<reference evidence="2 3" key="1">
    <citation type="submission" date="2020-08" db="EMBL/GenBank/DDBJ databases">
        <title>Genomic Encyclopedia of Type Strains, Phase IV (KMG-IV): sequencing the most valuable type-strain genomes for metagenomic binning, comparative biology and taxonomic classification.</title>
        <authorList>
            <person name="Goeker M."/>
        </authorList>
    </citation>
    <scope>NUCLEOTIDE SEQUENCE [LARGE SCALE GENOMIC DNA]</scope>
    <source>
        <strain evidence="2 3">DSM 27244</strain>
    </source>
</reference>
<organism evidence="2 3">
    <name type="scientific">Sphingomonas yantingensis</name>
    <dbReference type="NCBI Taxonomy" id="1241761"/>
    <lineage>
        <taxon>Bacteria</taxon>
        <taxon>Pseudomonadati</taxon>
        <taxon>Pseudomonadota</taxon>
        <taxon>Alphaproteobacteria</taxon>
        <taxon>Sphingomonadales</taxon>
        <taxon>Sphingomonadaceae</taxon>
        <taxon>Sphingomonas</taxon>
    </lineage>
</organism>
<keyword evidence="3" id="KW-1185">Reference proteome</keyword>
<dbReference type="Pfam" id="PF13480">
    <property type="entry name" value="Acetyltransf_6"/>
    <property type="match status" value="1"/>
</dbReference>
<dbReference type="AlphaFoldDB" id="A0A7W9AQ04"/>
<dbReference type="InterPro" id="IPR038740">
    <property type="entry name" value="BioF2-like_GNAT_dom"/>
</dbReference>
<dbReference type="Gene3D" id="3.40.630.30">
    <property type="match status" value="1"/>
</dbReference>
<sequence length="290" mass="31806">MSAALDLPIAFRVGTRTLLSLRRRLVRVAVSLEDAMAGQVPPLPALPAGADGYSLLSVPLAAVEGLDTRGLIVAERQRYRRWYADLSMGWDAYLAGLSRNLRSTLKRKGKKIAEANGGAIDIRRYRSPEELAAFHAIARPLAAGTYQEKLLGMGLPGDPAWVESMLRAAAADAARGWLLFLGGEAVAYLYCPIERGTVVYEYVGHDERFDALSPGTVLMAAALRDLMDEGAHARFDFTEGEGQHKRQFATGHVEACDLFLLRPTIANRTAMAALNRFDRAVAWAKRRLRP</sequence>
<dbReference type="SUPFAM" id="SSF55729">
    <property type="entry name" value="Acyl-CoA N-acyltransferases (Nat)"/>
    <property type="match status" value="1"/>
</dbReference>
<dbReference type="RefSeq" id="WP_184027162.1">
    <property type="nucleotide sequence ID" value="NZ_JACIJJ010000002.1"/>
</dbReference>
<feature type="domain" description="BioF2-like acetyltransferase" evidence="1">
    <location>
        <begin position="99"/>
        <end position="246"/>
    </location>
</feature>
<proteinExistence type="predicted"/>
<dbReference type="EMBL" id="JACIJJ010000002">
    <property type="protein sequence ID" value="MBB5698462.1"/>
    <property type="molecule type" value="Genomic_DNA"/>
</dbReference>
<comment type="caution">
    <text evidence="2">The sequence shown here is derived from an EMBL/GenBank/DDBJ whole genome shotgun (WGS) entry which is preliminary data.</text>
</comment>
<evidence type="ECO:0000313" key="3">
    <source>
        <dbReference type="Proteomes" id="UP000557739"/>
    </source>
</evidence>
<dbReference type="InterPro" id="IPR016181">
    <property type="entry name" value="Acyl_CoA_acyltransferase"/>
</dbReference>
<evidence type="ECO:0000259" key="1">
    <source>
        <dbReference type="Pfam" id="PF13480"/>
    </source>
</evidence>
<name>A0A7W9AQ04_9SPHN</name>